<keyword evidence="5 8" id="KW-0812">Transmembrane</keyword>
<feature type="transmembrane region" description="Helical" evidence="8">
    <location>
        <begin position="197"/>
        <end position="219"/>
    </location>
</feature>
<evidence type="ECO:0000313" key="9">
    <source>
        <dbReference type="EMBL" id="MXN20021.1"/>
    </source>
</evidence>
<keyword evidence="3" id="KW-0813">Transport</keyword>
<evidence type="ECO:0000256" key="3">
    <source>
        <dbReference type="ARBA" id="ARBA00022448"/>
    </source>
</evidence>
<keyword evidence="4 8" id="KW-1003">Cell membrane</keyword>
<dbReference type="EMBL" id="WUMU01000023">
    <property type="protein sequence ID" value="MXN20021.1"/>
    <property type="molecule type" value="Genomic_DNA"/>
</dbReference>
<feature type="transmembrane region" description="Helical" evidence="8">
    <location>
        <begin position="42"/>
        <end position="62"/>
    </location>
</feature>
<gene>
    <name evidence="9" type="ORF">GR170_19475</name>
</gene>
<accession>A0A6L7G7G0</accession>
<keyword evidence="7 8" id="KW-0472">Membrane</keyword>
<keyword evidence="6 8" id="KW-1133">Transmembrane helix</keyword>
<evidence type="ECO:0000256" key="7">
    <source>
        <dbReference type="ARBA" id="ARBA00023136"/>
    </source>
</evidence>
<feature type="transmembrane region" description="Helical" evidence="8">
    <location>
        <begin position="102"/>
        <end position="122"/>
    </location>
</feature>
<organism evidence="9 10">
    <name type="scientific">Pseudooceanicola albus</name>
    <dbReference type="NCBI Taxonomy" id="2692189"/>
    <lineage>
        <taxon>Bacteria</taxon>
        <taxon>Pseudomonadati</taxon>
        <taxon>Pseudomonadota</taxon>
        <taxon>Alphaproteobacteria</taxon>
        <taxon>Rhodobacterales</taxon>
        <taxon>Paracoccaceae</taxon>
        <taxon>Pseudooceanicola</taxon>
    </lineage>
</organism>
<dbReference type="InterPro" id="IPR002781">
    <property type="entry name" value="TM_pro_TauE-like"/>
</dbReference>
<evidence type="ECO:0000313" key="10">
    <source>
        <dbReference type="Proteomes" id="UP000477911"/>
    </source>
</evidence>
<comment type="subcellular location">
    <subcellularLocation>
        <location evidence="1 8">Cell membrane</location>
        <topology evidence="1 8">Multi-pass membrane protein</topology>
    </subcellularLocation>
</comment>
<reference evidence="9 10" key="1">
    <citation type="submission" date="2019-12" db="EMBL/GenBank/DDBJ databases">
        <authorList>
            <person name="Li M."/>
        </authorList>
    </citation>
    <scope>NUCLEOTIDE SEQUENCE [LARGE SCALE GENOMIC DNA]</scope>
    <source>
        <strain evidence="9 10">GBMRC 2024</strain>
    </source>
</reference>
<dbReference type="RefSeq" id="WP_160896147.1">
    <property type="nucleotide sequence ID" value="NZ_WUMU01000023.1"/>
</dbReference>
<sequence length="253" mass="26790">MSDLASFLFSGLAPHVALFLAVVSFFTSFITVALGIGGGTLLLAVLASLMPPAALIPVHGVIQLGSNFFRGLMFFAHAHWKVTAIFGIGAALGVALGGSISVSLPPAVVQLGVGLFVIWSVFSKPPRWMTRLPALNGFIAAFLAMFFGATAVFVANFVKSLQLPRQEHVATQAVMMTLQHLLKALAFGTLGFAYGPWIGFMALMIAAGLLGTFTGKLLLARMSDRSFRRALDIVLLVISARLIWSAGRSLLGV</sequence>
<feature type="transmembrane region" description="Helical" evidence="8">
    <location>
        <begin position="12"/>
        <end position="36"/>
    </location>
</feature>
<keyword evidence="10" id="KW-1185">Reference proteome</keyword>
<feature type="transmembrane region" description="Helical" evidence="8">
    <location>
        <begin position="134"/>
        <end position="158"/>
    </location>
</feature>
<dbReference type="PANTHER" id="PTHR30269:SF37">
    <property type="entry name" value="MEMBRANE TRANSPORTER PROTEIN"/>
    <property type="match status" value="1"/>
</dbReference>
<dbReference type="Pfam" id="PF01925">
    <property type="entry name" value="TauE"/>
    <property type="match status" value="1"/>
</dbReference>
<comment type="caution">
    <text evidence="9">The sequence shown here is derived from an EMBL/GenBank/DDBJ whole genome shotgun (WGS) entry which is preliminary data.</text>
</comment>
<evidence type="ECO:0000256" key="6">
    <source>
        <dbReference type="ARBA" id="ARBA00022989"/>
    </source>
</evidence>
<dbReference type="AlphaFoldDB" id="A0A6L7G7G0"/>
<dbReference type="GO" id="GO:0005886">
    <property type="term" value="C:plasma membrane"/>
    <property type="evidence" value="ECO:0007669"/>
    <property type="project" value="UniProtKB-SubCell"/>
</dbReference>
<protein>
    <recommendedName>
        <fullName evidence="8">Probable membrane transporter protein</fullName>
    </recommendedName>
</protein>
<evidence type="ECO:0000256" key="5">
    <source>
        <dbReference type="ARBA" id="ARBA00022692"/>
    </source>
</evidence>
<proteinExistence type="inferred from homology"/>
<dbReference type="InterPro" id="IPR052017">
    <property type="entry name" value="TSUP"/>
</dbReference>
<evidence type="ECO:0000256" key="4">
    <source>
        <dbReference type="ARBA" id="ARBA00022475"/>
    </source>
</evidence>
<comment type="similarity">
    <text evidence="2 8">Belongs to the 4-toluene sulfonate uptake permease (TSUP) (TC 2.A.102) family.</text>
</comment>
<dbReference type="PANTHER" id="PTHR30269">
    <property type="entry name" value="TRANSMEMBRANE PROTEIN YFCA"/>
    <property type="match status" value="1"/>
</dbReference>
<evidence type="ECO:0000256" key="1">
    <source>
        <dbReference type="ARBA" id="ARBA00004651"/>
    </source>
</evidence>
<dbReference type="Proteomes" id="UP000477911">
    <property type="component" value="Unassembled WGS sequence"/>
</dbReference>
<evidence type="ECO:0000256" key="2">
    <source>
        <dbReference type="ARBA" id="ARBA00009142"/>
    </source>
</evidence>
<name>A0A6L7G7G0_9RHOB</name>
<evidence type="ECO:0000256" key="8">
    <source>
        <dbReference type="RuleBase" id="RU363041"/>
    </source>
</evidence>
<feature type="transmembrane region" description="Helical" evidence="8">
    <location>
        <begin position="74"/>
        <end position="96"/>
    </location>
</feature>